<dbReference type="GO" id="GO:0045944">
    <property type="term" value="P:positive regulation of transcription by RNA polymerase II"/>
    <property type="evidence" value="ECO:0007669"/>
    <property type="project" value="TreeGrafter"/>
</dbReference>
<keyword evidence="5 8" id="KW-0371">Homeobox</keyword>
<feature type="DNA-binding region" description="Homeobox" evidence="8">
    <location>
        <begin position="122"/>
        <end position="162"/>
    </location>
</feature>
<evidence type="ECO:0000313" key="14">
    <source>
        <dbReference type="Proteomes" id="UP000663829"/>
    </source>
</evidence>
<keyword evidence="6" id="KW-0234">DNA repair</keyword>
<evidence type="ECO:0000256" key="4">
    <source>
        <dbReference type="ARBA" id="ARBA00023125"/>
    </source>
</evidence>
<dbReference type="Pfam" id="PF00533">
    <property type="entry name" value="BRCT"/>
    <property type="match status" value="1"/>
</dbReference>
<dbReference type="PROSITE" id="PS50071">
    <property type="entry name" value="HOMEOBOX_2"/>
    <property type="match status" value="1"/>
</dbReference>
<feature type="region of interest" description="Disordered" evidence="9">
    <location>
        <begin position="1"/>
        <end position="62"/>
    </location>
</feature>
<dbReference type="GO" id="GO:0004842">
    <property type="term" value="F:ubiquitin-protein transferase activity"/>
    <property type="evidence" value="ECO:0007669"/>
    <property type="project" value="TreeGrafter"/>
</dbReference>
<dbReference type="InterPro" id="IPR009057">
    <property type="entry name" value="Homeodomain-like_sf"/>
</dbReference>
<dbReference type="PANTHER" id="PTHR13763:SF0">
    <property type="entry name" value="BREAST CANCER TYPE 1 SUSCEPTIBILITY PROTEIN"/>
    <property type="match status" value="1"/>
</dbReference>
<dbReference type="AlphaFoldDB" id="A0A813WFH9"/>
<dbReference type="Proteomes" id="UP000663829">
    <property type="component" value="Unassembled WGS sequence"/>
</dbReference>
<organism evidence="12 14">
    <name type="scientific">Didymodactylos carnosus</name>
    <dbReference type="NCBI Taxonomy" id="1234261"/>
    <lineage>
        <taxon>Eukaryota</taxon>
        <taxon>Metazoa</taxon>
        <taxon>Spiralia</taxon>
        <taxon>Gnathifera</taxon>
        <taxon>Rotifera</taxon>
        <taxon>Eurotatoria</taxon>
        <taxon>Bdelloidea</taxon>
        <taxon>Philodinida</taxon>
        <taxon>Philodinidae</taxon>
        <taxon>Didymodactylos</taxon>
    </lineage>
</organism>
<sequence length="445" mass="51336">MPYEYVEQNNSTILNNSNGHKRSSKKSTDNLSIVTTTPGEKKKKKKSKALNNSGHLLPKKSARVKSQEIAEMSLHDSISSAIIPDYQPQNMSEHDDKLSTLFNTTGRERNSTGPLKQWLFEHQQHPYPKESDKQMLMEKTKMSLSQITVWFTNARVKMRKENKLPHNAYSKKPKSGDQQQQQQNMDKESSFDELDRSLSNDDGYSISHSLTETNRYQNSERQLANTQIVLAYTCLNLEQMTELERFSTTFLIHLSDVVDEKTTHLITGDEARPLLCPLTIKVFQAISRHLFIITHRWITECLTKNQLVDETIFEIRGDVPYSDYHDGMRTSRLVRYNDDGGLFQNFNFFIECDGCQNKMSKSDLIALIKLCNGNIIDCLPSPLSTSNTTKTTVVLCEKLNCTNNEQLQHYENCKQANIHFLSPEWILESIVHYSIQPYDEYEEKI</sequence>
<gene>
    <name evidence="12" type="ORF">GPM918_LOCUS6239</name>
    <name evidence="13" type="ORF">SRO942_LOCUS6239</name>
</gene>
<dbReference type="InterPro" id="IPR008422">
    <property type="entry name" value="KN_HD"/>
</dbReference>
<dbReference type="PROSITE" id="PS50172">
    <property type="entry name" value="BRCT"/>
    <property type="match status" value="2"/>
</dbReference>
<keyword evidence="14" id="KW-1185">Reference proteome</keyword>
<feature type="compositionally biased region" description="Polar residues" evidence="9">
    <location>
        <begin position="29"/>
        <end position="38"/>
    </location>
</feature>
<evidence type="ECO:0000256" key="8">
    <source>
        <dbReference type="PROSITE-ProRule" id="PRU00108"/>
    </source>
</evidence>
<name>A0A813WFH9_9BILA</name>
<keyword evidence="4 8" id="KW-0238">DNA-binding</keyword>
<dbReference type="PANTHER" id="PTHR13763">
    <property type="entry name" value="BREAST CANCER TYPE 1 SUSCEPTIBILITY PROTEIN BRCA1"/>
    <property type="match status" value="1"/>
</dbReference>
<dbReference type="InterPro" id="IPR031099">
    <property type="entry name" value="BRCA1-associated"/>
</dbReference>
<evidence type="ECO:0000256" key="1">
    <source>
        <dbReference type="ARBA" id="ARBA00004123"/>
    </source>
</evidence>
<feature type="compositionally biased region" description="Basic and acidic residues" evidence="9">
    <location>
        <begin position="185"/>
        <end position="195"/>
    </location>
</feature>
<dbReference type="Gene3D" id="3.40.50.10190">
    <property type="entry name" value="BRCT domain"/>
    <property type="match status" value="2"/>
</dbReference>
<dbReference type="GO" id="GO:0031436">
    <property type="term" value="C:BRCA1-BARD1 complex"/>
    <property type="evidence" value="ECO:0007669"/>
    <property type="project" value="TreeGrafter"/>
</dbReference>
<protein>
    <submittedName>
        <fullName evidence="12">Uncharacterized protein</fullName>
    </submittedName>
</protein>
<evidence type="ECO:0000313" key="12">
    <source>
        <dbReference type="EMBL" id="CAF0854224.1"/>
    </source>
</evidence>
<evidence type="ECO:0000256" key="9">
    <source>
        <dbReference type="SAM" id="MobiDB-lite"/>
    </source>
</evidence>
<feature type="domain" description="Homeobox" evidence="10">
    <location>
        <begin position="120"/>
        <end position="161"/>
    </location>
</feature>
<dbReference type="GO" id="GO:0070531">
    <property type="term" value="C:BRCA1-A complex"/>
    <property type="evidence" value="ECO:0007669"/>
    <property type="project" value="TreeGrafter"/>
</dbReference>
<evidence type="ECO:0000259" key="11">
    <source>
        <dbReference type="PROSITE" id="PS50172"/>
    </source>
</evidence>
<accession>A0A813WFH9</accession>
<proteinExistence type="predicted"/>
<evidence type="ECO:0000313" key="13">
    <source>
        <dbReference type="EMBL" id="CAF3641959.1"/>
    </source>
</evidence>
<keyword evidence="7 8" id="KW-0539">Nucleus</keyword>
<dbReference type="SMART" id="SM00292">
    <property type="entry name" value="BRCT"/>
    <property type="match status" value="2"/>
</dbReference>
<dbReference type="InterPro" id="IPR001356">
    <property type="entry name" value="HD"/>
</dbReference>
<dbReference type="Proteomes" id="UP000681722">
    <property type="component" value="Unassembled WGS sequence"/>
</dbReference>
<reference evidence="12" key="1">
    <citation type="submission" date="2021-02" db="EMBL/GenBank/DDBJ databases">
        <authorList>
            <person name="Nowell W R."/>
        </authorList>
    </citation>
    <scope>NUCLEOTIDE SEQUENCE</scope>
</reference>
<dbReference type="OrthoDB" id="10056939at2759"/>
<dbReference type="CDD" id="cd00086">
    <property type="entry name" value="homeodomain"/>
    <property type="match status" value="1"/>
</dbReference>
<dbReference type="Pfam" id="PF16589">
    <property type="entry name" value="BRCT_2"/>
    <property type="match status" value="1"/>
</dbReference>
<dbReference type="GO" id="GO:0003677">
    <property type="term" value="F:DNA binding"/>
    <property type="evidence" value="ECO:0007669"/>
    <property type="project" value="UniProtKB-UniRule"/>
</dbReference>
<feature type="compositionally biased region" description="Polar residues" evidence="9">
    <location>
        <begin position="7"/>
        <end position="18"/>
    </location>
</feature>
<dbReference type="EMBL" id="CAJNOQ010000951">
    <property type="protein sequence ID" value="CAF0854224.1"/>
    <property type="molecule type" value="Genomic_DNA"/>
</dbReference>
<dbReference type="InterPro" id="IPR001357">
    <property type="entry name" value="BRCT_dom"/>
</dbReference>
<dbReference type="SUPFAM" id="SSF46689">
    <property type="entry name" value="Homeodomain-like"/>
    <property type="match status" value="1"/>
</dbReference>
<keyword evidence="2" id="KW-0677">Repeat</keyword>
<evidence type="ECO:0000256" key="2">
    <source>
        <dbReference type="ARBA" id="ARBA00022737"/>
    </source>
</evidence>
<dbReference type="GO" id="GO:0000724">
    <property type="term" value="P:double-strand break repair via homologous recombination"/>
    <property type="evidence" value="ECO:0007669"/>
    <property type="project" value="TreeGrafter"/>
</dbReference>
<dbReference type="SMART" id="SM00389">
    <property type="entry name" value="HOX"/>
    <property type="match status" value="1"/>
</dbReference>
<dbReference type="EMBL" id="CAJOBC010000951">
    <property type="protein sequence ID" value="CAF3641959.1"/>
    <property type="molecule type" value="Genomic_DNA"/>
</dbReference>
<evidence type="ECO:0000259" key="10">
    <source>
        <dbReference type="PROSITE" id="PS50071"/>
    </source>
</evidence>
<comment type="subcellular location">
    <subcellularLocation>
        <location evidence="1 8">Nucleus</location>
    </subcellularLocation>
</comment>
<comment type="caution">
    <text evidence="12">The sequence shown here is derived from an EMBL/GenBank/DDBJ whole genome shotgun (WGS) entry which is preliminary data.</text>
</comment>
<feature type="domain" description="BRCT" evidence="11">
    <location>
        <begin position="218"/>
        <end position="315"/>
    </location>
</feature>
<evidence type="ECO:0000256" key="5">
    <source>
        <dbReference type="ARBA" id="ARBA00023155"/>
    </source>
</evidence>
<evidence type="ECO:0000256" key="3">
    <source>
        <dbReference type="ARBA" id="ARBA00022763"/>
    </source>
</evidence>
<feature type="region of interest" description="Disordered" evidence="9">
    <location>
        <begin position="165"/>
        <end position="195"/>
    </location>
</feature>
<evidence type="ECO:0000256" key="6">
    <source>
        <dbReference type="ARBA" id="ARBA00023204"/>
    </source>
</evidence>
<feature type="domain" description="BRCT" evidence="11">
    <location>
        <begin position="338"/>
        <end position="443"/>
    </location>
</feature>
<evidence type="ECO:0000256" key="7">
    <source>
        <dbReference type="ARBA" id="ARBA00023242"/>
    </source>
</evidence>
<keyword evidence="3" id="KW-0227">DNA damage</keyword>
<dbReference type="Gene3D" id="1.10.10.60">
    <property type="entry name" value="Homeodomain-like"/>
    <property type="match status" value="1"/>
</dbReference>
<dbReference type="SUPFAM" id="SSF52113">
    <property type="entry name" value="BRCT domain"/>
    <property type="match status" value="2"/>
</dbReference>
<dbReference type="Pfam" id="PF05920">
    <property type="entry name" value="Homeobox_KN"/>
    <property type="match status" value="1"/>
</dbReference>
<dbReference type="InterPro" id="IPR036420">
    <property type="entry name" value="BRCT_dom_sf"/>
</dbReference>